<proteinExistence type="predicted"/>
<accession>A0A1H4JM57</accession>
<dbReference type="EMBL" id="FNTL01000003">
    <property type="protein sequence ID" value="SEB47045.1"/>
    <property type="molecule type" value="Genomic_DNA"/>
</dbReference>
<dbReference type="Gene3D" id="3.30.70.100">
    <property type="match status" value="1"/>
</dbReference>
<organism evidence="1 2">
    <name type="scientific">Rhodococcus jostii</name>
    <dbReference type="NCBI Taxonomy" id="132919"/>
    <lineage>
        <taxon>Bacteria</taxon>
        <taxon>Bacillati</taxon>
        <taxon>Actinomycetota</taxon>
        <taxon>Actinomycetes</taxon>
        <taxon>Mycobacteriales</taxon>
        <taxon>Nocardiaceae</taxon>
        <taxon>Rhodococcus</taxon>
    </lineage>
</organism>
<name>A0A1H4JM57_RHOJO</name>
<reference evidence="2" key="1">
    <citation type="submission" date="2016-10" db="EMBL/GenBank/DDBJ databases">
        <authorList>
            <person name="Varghese N."/>
        </authorList>
    </citation>
    <scope>NUCLEOTIDE SEQUENCE [LARGE SCALE GENOMIC DNA]</scope>
    <source>
        <strain evidence="2">DSM 44719</strain>
    </source>
</reference>
<evidence type="ECO:0000313" key="2">
    <source>
        <dbReference type="Proteomes" id="UP000183407"/>
    </source>
</evidence>
<dbReference type="Proteomes" id="UP000183407">
    <property type="component" value="Unassembled WGS sequence"/>
</dbReference>
<sequence>MAKRHTLLVTYNIKEGSNADAYDKFLREVDNPFIGSVPGVISYANWKIVQNCAGSVGFKYIDLIVVEGDDNPVAIFDTPEVAAFKDRWDEEWGEFGVGAEFWGINSQVVVLEGIAGVEDPYT</sequence>
<dbReference type="OrthoDB" id="7836948at2"/>
<evidence type="ECO:0000313" key="1">
    <source>
        <dbReference type="EMBL" id="SEB47045.1"/>
    </source>
</evidence>
<protein>
    <submittedName>
        <fullName evidence="1">Uncharacterized protein</fullName>
    </submittedName>
</protein>
<gene>
    <name evidence="1" type="ORF">SAMN04490220_0978</name>
</gene>
<dbReference type="AlphaFoldDB" id="A0A1H4JM57"/>
<dbReference type="RefSeq" id="WP_073364833.1">
    <property type="nucleotide sequence ID" value="NZ_FNTL01000003.1"/>
</dbReference>